<evidence type="ECO:0000313" key="1">
    <source>
        <dbReference type="EMBL" id="GAA2786135.1"/>
    </source>
</evidence>
<keyword evidence="2" id="KW-1185">Reference proteome</keyword>
<dbReference type="Proteomes" id="UP001500979">
    <property type="component" value="Unassembled WGS sequence"/>
</dbReference>
<gene>
    <name evidence="1" type="ORF">GCM10010470_20480</name>
</gene>
<comment type="caution">
    <text evidence="1">The sequence shown here is derived from an EMBL/GenBank/DDBJ whole genome shotgun (WGS) entry which is preliminary data.</text>
</comment>
<proteinExistence type="predicted"/>
<evidence type="ECO:0000313" key="2">
    <source>
        <dbReference type="Proteomes" id="UP001500979"/>
    </source>
</evidence>
<reference evidence="1 2" key="1">
    <citation type="journal article" date="2019" name="Int. J. Syst. Evol. Microbiol.">
        <title>The Global Catalogue of Microorganisms (GCM) 10K type strain sequencing project: providing services to taxonomists for standard genome sequencing and annotation.</title>
        <authorList>
            <consortium name="The Broad Institute Genomics Platform"/>
            <consortium name="The Broad Institute Genome Sequencing Center for Infectious Disease"/>
            <person name="Wu L."/>
            <person name="Ma J."/>
        </authorList>
    </citation>
    <scope>NUCLEOTIDE SEQUENCE [LARGE SCALE GENOMIC DNA]</scope>
    <source>
        <strain evidence="1 2">JCM 9383</strain>
    </source>
</reference>
<dbReference type="RefSeq" id="WP_344679318.1">
    <property type="nucleotide sequence ID" value="NZ_BAAAUX010000011.1"/>
</dbReference>
<accession>A0ABN3VA68</accession>
<protein>
    <submittedName>
        <fullName evidence="1">Uncharacterized protein</fullName>
    </submittedName>
</protein>
<name>A0ABN3VA68_9PSEU</name>
<organism evidence="1 2">
    <name type="scientific">Saccharopolyspora taberi</name>
    <dbReference type="NCBI Taxonomy" id="60895"/>
    <lineage>
        <taxon>Bacteria</taxon>
        <taxon>Bacillati</taxon>
        <taxon>Actinomycetota</taxon>
        <taxon>Actinomycetes</taxon>
        <taxon>Pseudonocardiales</taxon>
        <taxon>Pseudonocardiaceae</taxon>
        <taxon>Saccharopolyspora</taxon>
    </lineage>
</organism>
<sequence>MIIDPTTAWSGPFPYDVLAPAGITPESAHSEVEDASFTLMARGLMNQAAHKAWNQLRDPRTRLLADLLVYDVDPGAEIGRARERIRRELAGLALEASEPASIPPEIGAFPARALIDSLVEFDR</sequence>
<dbReference type="EMBL" id="BAAAUX010000011">
    <property type="protein sequence ID" value="GAA2786135.1"/>
    <property type="molecule type" value="Genomic_DNA"/>
</dbReference>